<feature type="signal peptide" evidence="1">
    <location>
        <begin position="1"/>
        <end position="17"/>
    </location>
</feature>
<evidence type="ECO:0000256" key="1">
    <source>
        <dbReference type="SAM" id="SignalP"/>
    </source>
</evidence>
<dbReference type="AlphaFoldDB" id="A0AAF0Y2E1"/>
<dbReference type="GeneID" id="87805544"/>
<protein>
    <submittedName>
        <fullName evidence="2">Uncharacterized protein</fullName>
    </submittedName>
</protein>
<sequence>MLLHSLIFALAATLAVSAPTPEPLADASADTSTVVDRNTCGVTIPVDLIARDASAPVEARDNAGFSVSCYNGPDCKGKPFYEWNDVIGKPSLSKIVRGTVYDFQHPANQLASCRVDVWNGYKGNFYMRADNERQISGKNYPQGWGQYCVNEWKDSFQGTGMVNKYVVVWRDAIA</sequence>
<evidence type="ECO:0000313" key="2">
    <source>
        <dbReference type="EMBL" id="WOO78757.1"/>
    </source>
</evidence>
<feature type="chain" id="PRO_5042221287" evidence="1">
    <location>
        <begin position="18"/>
        <end position="174"/>
    </location>
</feature>
<keyword evidence="3" id="KW-1185">Reference proteome</keyword>
<accession>A0AAF0Y2E1</accession>
<evidence type="ECO:0000313" key="3">
    <source>
        <dbReference type="Proteomes" id="UP000827549"/>
    </source>
</evidence>
<dbReference type="RefSeq" id="XP_062624789.1">
    <property type="nucleotide sequence ID" value="XM_062768805.1"/>
</dbReference>
<organism evidence="2 3">
    <name type="scientific">Vanrija pseudolonga</name>
    <dbReference type="NCBI Taxonomy" id="143232"/>
    <lineage>
        <taxon>Eukaryota</taxon>
        <taxon>Fungi</taxon>
        <taxon>Dikarya</taxon>
        <taxon>Basidiomycota</taxon>
        <taxon>Agaricomycotina</taxon>
        <taxon>Tremellomycetes</taxon>
        <taxon>Trichosporonales</taxon>
        <taxon>Trichosporonaceae</taxon>
        <taxon>Vanrija</taxon>
    </lineage>
</organism>
<proteinExistence type="predicted"/>
<dbReference type="EMBL" id="CP086715">
    <property type="protein sequence ID" value="WOO78757.1"/>
    <property type="molecule type" value="Genomic_DNA"/>
</dbReference>
<reference evidence="2" key="1">
    <citation type="submission" date="2023-10" db="EMBL/GenBank/DDBJ databases">
        <authorList>
            <person name="Noh H."/>
        </authorList>
    </citation>
    <scope>NUCLEOTIDE SEQUENCE</scope>
    <source>
        <strain evidence="2">DUCC4014</strain>
    </source>
</reference>
<gene>
    <name evidence="2" type="ORF">LOC62_02G002296</name>
</gene>
<keyword evidence="1" id="KW-0732">Signal</keyword>
<name>A0AAF0Y2E1_9TREE</name>
<dbReference type="Proteomes" id="UP000827549">
    <property type="component" value="Chromosome 2"/>
</dbReference>